<comment type="caution">
    <text evidence="1">The sequence shown here is derived from an EMBL/GenBank/DDBJ whole genome shotgun (WGS) entry which is preliminary data.</text>
</comment>
<protein>
    <recommendedName>
        <fullName evidence="3">Tetratricopeptide repeat protein</fullName>
    </recommendedName>
</protein>
<dbReference type="SUPFAM" id="SSF48452">
    <property type="entry name" value="TPR-like"/>
    <property type="match status" value="1"/>
</dbReference>
<keyword evidence="2" id="KW-1185">Reference proteome</keyword>
<evidence type="ECO:0000313" key="1">
    <source>
        <dbReference type="EMBL" id="MFD0946147.1"/>
    </source>
</evidence>
<dbReference type="RefSeq" id="WP_264943070.1">
    <property type="nucleotide sequence ID" value="NZ_JAPDRA010000002.1"/>
</dbReference>
<proteinExistence type="predicted"/>
<reference evidence="2" key="1">
    <citation type="journal article" date="2019" name="Int. J. Syst. Evol. Microbiol.">
        <title>The Global Catalogue of Microorganisms (GCM) 10K type strain sequencing project: providing services to taxonomists for standard genome sequencing and annotation.</title>
        <authorList>
            <consortium name="The Broad Institute Genomics Platform"/>
            <consortium name="The Broad Institute Genome Sequencing Center for Infectious Disease"/>
            <person name="Wu L."/>
            <person name="Ma J."/>
        </authorList>
    </citation>
    <scope>NUCLEOTIDE SEQUENCE [LARGE SCALE GENOMIC DNA]</scope>
    <source>
        <strain evidence="2">CCUG 62982</strain>
    </source>
</reference>
<gene>
    <name evidence="1" type="ORF">ACFQ1E_07355</name>
</gene>
<evidence type="ECO:0008006" key="3">
    <source>
        <dbReference type="Google" id="ProtNLM"/>
    </source>
</evidence>
<organism evidence="1 2">
    <name type="scientific">Sphingomonas canadensis</name>
    <dbReference type="NCBI Taxonomy" id="1219257"/>
    <lineage>
        <taxon>Bacteria</taxon>
        <taxon>Pseudomonadati</taxon>
        <taxon>Pseudomonadota</taxon>
        <taxon>Alphaproteobacteria</taxon>
        <taxon>Sphingomonadales</taxon>
        <taxon>Sphingomonadaceae</taxon>
        <taxon>Sphingomonas</taxon>
    </lineage>
</organism>
<evidence type="ECO:0000313" key="2">
    <source>
        <dbReference type="Proteomes" id="UP001596977"/>
    </source>
</evidence>
<name>A0ABW3H9N9_9SPHN</name>
<dbReference type="Proteomes" id="UP001596977">
    <property type="component" value="Unassembled WGS sequence"/>
</dbReference>
<dbReference type="InterPro" id="IPR011990">
    <property type="entry name" value="TPR-like_helical_dom_sf"/>
</dbReference>
<dbReference type="EMBL" id="JBHTJG010000002">
    <property type="protein sequence ID" value="MFD0946147.1"/>
    <property type="molecule type" value="Genomic_DNA"/>
</dbReference>
<accession>A0ABW3H9N9</accession>
<sequence>MPVAGSILQPRVLLIWGVALLAAVFLGASALGGVAKGSSPALALSVSPRNGFAYQNLAAQKLILAGTNFQNGGAAAGQAALAREALRREPYAVTAISILAMASEARGDGRRAGELFRMANAFSKREQIANSWLILDSSKSGDGAAALRLVDEALRVRPDQATLYVPALAQGLAQPGVVPFFRAALARNPDWSGQFWSAVTEVPAALPNAVQLREQMLGGTKEAGDIDRELVLALVKNERFDLAMQLGRRFAPIDLSVGLVRNPGFAEEETLPPLDWDLLSDGRTGAALDPVAGVLEVSAESGSSGVVARQLVEVPPGDYALLAKLATATLPSGSELLFHLRCAGAGATPPLLARLEGEVDLRFTAEPDSCRYRWLEIEFSAIDASSSASARLGDVRISAQRRVR</sequence>